<keyword evidence="2" id="KW-1185">Reference proteome</keyword>
<evidence type="ECO:0000313" key="1">
    <source>
        <dbReference type="EMBL" id="KAJ8982981.1"/>
    </source>
</evidence>
<evidence type="ECO:0000313" key="2">
    <source>
        <dbReference type="Proteomes" id="UP001162164"/>
    </source>
</evidence>
<dbReference type="EMBL" id="JAPWTJ010000098">
    <property type="protein sequence ID" value="KAJ8982981.1"/>
    <property type="molecule type" value="Genomic_DNA"/>
</dbReference>
<dbReference type="Proteomes" id="UP001162164">
    <property type="component" value="Unassembled WGS sequence"/>
</dbReference>
<protein>
    <submittedName>
        <fullName evidence="1">Uncharacterized protein</fullName>
    </submittedName>
</protein>
<organism evidence="1 2">
    <name type="scientific">Molorchus minor</name>
    <dbReference type="NCBI Taxonomy" id="1323400"/>
    <lineage>
        <taxon>Eukaryota</taxon>
        <taxon>Metazoa</taxon>
        <taxon>Ecdysozoa</taxon>
        <taxon>Arthropoda</taxon>
        <taxon>Hexapoda</taxon>
        <taxon>Insecta</taxon>
        <taxon>Pterygota</taxon>
        <taxon>Neoptera</taxon>
        <taxon>Endopterygota</taxon>
        <taxon>Coleoptera</taxon>
        <taxon>Polyphaga</taxon>
        <taxon>Cucujiformia</taxon>
        <taxon>Chrysomeloidea</taxon>
        <taxon>Cerambycidae</taxon>
        <taxon>Lamiinae</taxon>
        <taxon>Monochamini</taxon>
        <taxon>Molorchus</taxon>
    </lineage>
</organism>
<comment type="caution">
    <text evidence="1">The sequence shown here is derived from an EMBL/GenBank/DDBJ whole genome shotgun (WGS) entry which is preliminary data.</text>
</comment>
<reference evidence="1" key="1">
    <citation type="journal article" date="2023" name="Insect Mol. Biol.">
        <title>Genome sequencing provides insights into the evolution of gene families encoding plant cell wall-degrading enzymes in longhorned beetles.</title>
        <authorList>
            <person name="Shin N.R."/>
            <person name="Okamura Y."/>
            <person name="Kirsch R."/>
            <person name="Pauchet Y."/>
        </authorList>
    </citation>
    <scope>NUCLEOTIDE SEQUENCE</scope>
    <source>
        <strain evidence="1">MMC_N1</strain>
    </source>
</reference>
<proteinExistence type="predicted"/>
<accession>A0ABQ9JX99</accession>
<gene>
    <name evidence="1" type="ORF">NQ317_001421</name>
</gene>
<sequence>MANVYVNRFHGLLQLRLSIKARQDSAVTRLCEQLAVVLAEIDARLPVYIMLVVDMSEYALEDILDQDSANIFSDPESEWTGTFKVEEPEDEQYLIENGDHRPESDQPGRKCEKTLMGCKVTYGEVNTWFFVWELIKHNCRRA</sequence>
<name>A0ABQ9JX99_9CUCU</name>